<feature type="region of interest" description="Disordered" evidence="1">
    <location>
        <begin position="119"/>
        <end position="142"/>
    </location>
</feature>
<accession>A0ABM1B134</accession>
<evidence type="ECO:0000313" key="4">
    <source>
        <dbReference type="RefSeq" id="XP_013772626.1"/>
    </source>
</evidence>
<dbReference type="InterPro" id="IPR028156">
    <property type="entry name" value="RIP"/>
</dbReference>
<protein>
    <submittedName>
        <fullName evidence="4">RPA-interacting protein A-like</fullName>
    </submittedName>
</protein>
<dbReference type="InterPro" id="IPR028158">
    <property type="entry name" value="RPA_interact_N_dom"/>
</dbReference>
<dbReference type="Proteomes" id="UP000694941">
    <property type="component" value="Unplaced"/>
</dbReference>
<evidence type="ECO:0000313" key="3">
    <source>
        <dbReference type="Proteomes" id="UP000694941"/>
    </source>
</evidence>
<name>A0ABM1B134_LIMPO</name>
<dbReference type="Pfam" id="PF14766">
    <property type="entry name" value="RPA_interact_N"/>
    <property type="match status" value="1"/>
</dbReference>
<evidence type="ECO:0000256" key="1">
    <source>
        <dbReference type="SAM" id="MobiDB-lite"/>
    </source>
</evidence>
<organism evidence="3 4">
    <name type="scientific">Limulus polyphemus</name>
    <name type="common">Atlantic horseshoe crab</name>
    <dbReference type="NCBI Taxonomy" id="6850"/>
    <lineage>
        <taxon>Eukaryota</taxon>
        <taxon>Metazoa</taxon>
        <taxon>Ecdysozoa</taxon>
        <taxon>Arthropoda</taxon>
        <taxon>Chelicerata</taxon>
        <taxon>Merostomata</taxon>
        <taxon>Xiphosura</taxon>
        <taxon>Limulidae</taxon>
        <taxon>Limulus</taxon>
    </lineage>
</organism>
<evidence type="ECO:0000259" key="2">
    <source>
        <dbReference type="Pfam" id="PF14766"/>
    </source>
</evidence>
<feature type="domain" description="RPA-interacting protein N-terminal" evidence="2">
    <location>
        <begin position="16"/>
        <end position="52"/>
    </location>
</feature>
<dbReference type="PANTHER" id="PTHR31742:SF1">
    <property type="entry name" value="RPA-INTERACTING PROTEIN"/>
    <property type="match status" value="1"/>
</dbReference>
<dbReference type="PANTHER" id="PTHR31742">
    <property type="entry name" value="RPA-INTERACTING PROTEIN RPAIN"/>
    <property type="match status" value="1"/>
</dbReference>
<proteinExistence type="predicted"/>
<sequence>MAEARSPKCFEKLLVHKALYKVKTPPWKETFRKRCLEGLKTRRQKLHDRFRQVPQNDDLKNSSFIISHENFGKLVEEVMEEEWNATLGSQKIFPSLLSKGLDIKILEENDETDEIISILGRNPSRTDDRRTTASKIGRKRKG</sequence>
<reference evidence="4" key="1">
    <citation type="submission" date="2025-08" db="UniProtKB">
        <authorList>
            <consortium name="RefSeq"/>
        </authorList>
    </citation>
    <scope>IDENTIFICATION</scope>
    <source>
        <tissue evidence="4">Muscle</tissue>
    </source>
</reference>
<keyword evidence="3" id="KW-1185">Reference proteome</keyword>
<dbReference type="GeneID" id="106457729"/>
<gene>
    <name evidence="4" type="primary">LOC106457729</name>
</gene>
<dbReference type="RefSeq" id="XP_013772626.1">
    <property type="nucleotide sequence ID" value="XM_013917172.2"/>
</dbReference>